<dbReference type="AlphaFoldDB" id="A0A511Z323"/>
<name>A0A511Z323_9BACL</name>
<dbReference type="InterPro" id="IPR018211">
    <property type="entry name" value="ADH_Fe_CS"/>
</dbReference>
<dbReference type="GO" id="GO:0004022">
    <property type="term" value="F:alcohol dehydrogenase (NAD+) activity"/>
    <property type="evidence" value="ECO:0007669"/>
    <property type="project" value="TreeGrafter"/>
</dbReference>
<evidence type="ECO:0000259" key="5">
    <source>
        <dbReference type="Pfam" id="PF25137"/>
    </source>
</evidence>
<dbReference type="EMBL" id="BJYL01000003">
    <property type="protein sequence ID" value="GEN81849.1"/>
    <property type="molecule type" value="Genomic_DNA"/>
</dbReference>
<proteinExistence type="inferred from homology"/>
<reference evidence="6 7" key="1">
    <citation type="submission" date="2019-07" db="EMBL/GenBank/DDBJ databases">
        <title>Whole genome shotgun sequence of Sporosarcina luteola NBRC 105378.</title>
        <authorList>
            <person name="Hosoyama A."/>
            <person name="Uohara A."/>
            <person name="Ohji S."/>
            <person name="Ichikawa N."/>
        </authorList>
    </citation>
    <scope>NUCLEOTIDE SEQUENCE [LARGE SCALE GENOMIC DNA]</scope>
    <source>
        <strain evidence="6 7">NBRC 105378</strain>
    </source>
</reference>
<dbReference type="SUPFAM" id="SSF56796">
    <property type="entry name" value="Dehydroquinate synthase-like"/>
    <property type="match status" value="1"/>
</dbReference>
<dbReference type="PANTHER" id="PTHR11496:SF102">
    <property type="entry name" value="ALCOHOL DEHYDROGENASE 4"/>
    <property type="match status" value="1"/>
</dbReference>
<dbReference type="Gene3D" id="1.20.1090.10">
    <property type="entry name" value="Dehydroquinate synthase-like - alpha domain"/>
    <property type="match status" value="1"/>
</dbReference>
<dbReference type="Gene3D" id="3.40.50.1970">
    <property type="match status" value="1"/>
</dbReference>
<evidence type="ECO:0000256" key="3">
    <source>
        <dbReference type="ARBA" id="ARBA00023027"/>
    </source>
</evidence>
<dbReference type="GO" id="GO:0046872">
    <property type="term" value="F:metal ion binding"/>
    <property type="evidence" value="ECO:0007669"/>
    <property type="project" value="InterPro"/>
</dbReference>
<dbReference type="Proteomes" id="UP000321901">
    <property type="component" value="Unassembled WGS sequence"/>
</dbReference>
<comment type="caution">
    <text evidence="6">The sequence shown here is derived from an EMBL/GenBank/DDBJ whole genome shotgun (WGS) entry which is preliminary data.</text>
</comment>
<accession>A0A511Z323</accession>
<gene>
    <name evidence="6" type="ORF">SLU01_01610</name>
</gene>
<evidence type="ECO:0000256" key="2">
    <source>
        <dbReference type="ARBA" id="ARBA00023002"/>
    </source>
</evidence>
<organism evidence="6 7">
    <name type="scientific">Sporosarcina luteola</name>
    <dbReference type="NCBI Taxonomy" id="582850"/>
    <lineage>
        <taxon>Bacteria</taxon>
        <taxon>Bacillati</taxon>
        <taxon>Bacillota</taxon>
        <taxon>Bacilli</taxon>
        <taxon>Bacillales</taxon>
        <taxon>Caryophanaceae</taxon>
        <taxon>Sporosarcina</taxon>
    </lineage>
</organism>
<dbReference type="Pfam" id="PF25137">
    <property type="entry name" value="ADH_Fe_C"/>
    <property type="match status" value="1"/>
</dbReference>
<dbReference type="InterPro" id="IPR001670">
    <property type="entry name" value="ADH_Fe/GldA"/>
</dbReference>
<dbReference type="PANTHER" id="PTHR11496">
    <property type="entry name" value="ALCOHOL DEHYDROGENASE"/>
    <property type="match status" value="1"/>
</dbReference>
<keyword evidence="7" id="KW-1185">Reference proteome</keyword>
<dbReference type="FunFam" id="3.40.50.1970:FF:000003">
    <property type="entry name" value="Alcohol dehydrogenase, iron-containing"/>
    <property type="match status" value="1"/>
</dbReference>
<dbReference type="InterPro" id="IPR056798">
    <property type="entry name" value="ADH_Fe_C"/>
</dbReference>
<sequence length="392" mass="42644">MKNSFSFISPIEIHFGEGLLNELISILTAEKFQNVCLICDPIVLKLGLVNDLKKAILEKGLNLKILDEVEPEPTVEVAQKLLDEVRKQAFDIVIGVGGGSALDISKTVAVLATHDGGISDYLNLTGTKKLSNKGLTKVLIPTTAGTGAEVTDIAVFNTGSSKDVITNKYLLSDYVIVDPSLTYSLPKSVTAASAVDAFTHAIESFTSKSSNPFTDTLSKQSMERIFKWIRVAVWDGDHQEARRQLSLGSLEAGISFYNAGVAGVHALAYPLGGQFKLSHGESNAVLLPYVYAKIWPSCIDKLVEVSKVIGVFNENHSNRDLARKVVTELFNLIEDLELPTSLANYGVTENDVDSLTDNAMKQVRLLGRSPMNLSRQAIHEIYSNALKGNLTF</sequence>
<feature type="domain" description="Alcohol dehydrogenase iron-type/glycerol dehydrogenase GldA" evidence="4">
    <location>
        <begin position="10"/>
        <end position="179"/>
    </location>
</feature>
<keyword evidence="2" id="KW-0560">Oxidoreductase</keyword>
<dbReference type="CDD" id="cd08551">
    <property type="entry name" value="Fe-ADH"/>
    <property type="match status" value="1"/>
</dbReference>
<dbReference type="PROSITE" id="PS00913">
    <property type="entry name" value="ADH_IRON_1"/>
    <property type="match status" value="1"/>
</dbReference>
<evidence type="ECO:0000259" key="4">
    <source>
        <dbReference type="Pfam" id="PF00465"/>
    </source>
</evidence>
<protein>
    <submittedName>
        <fullName evidence="6">Alcohol dehydrogenase</fullName>
    </submittedName>
</protein>
<dbReference type="OrthoDB" id="9815791at2"/>
<dbReference type="InterPro" id="IPR039697">
    <property type="entry name" value="Alcohol_dehydrogenase_Fe"/>
</dbReference>
<evidence type="ECO:0000313" key="7">
    <source>
        <dbReference type="Proteomes" id="UP000321901"/>
    </source>
</evidence>
<dbReference type="RefSeq" id="WP_147054313.1">
    <property type="nucleotide sequence ID" value="NZ_BJYL01000003.1"/>
</dbReference>
<evidence type="ECO:0000313" key="6">
    <source>
        <dbReference type="EMBL" id="GEN81849.1"/>
    </source>
</evidence>
<dbReference type="Pfam" id="PF00465">
    <property type="entry name" value="Fe-ADH"/>
    <property type="match status" value="1"/>
</dbReference>
<keyword evidence="3" id="KW-0520">NAD</keyword>
<evidence type="ECO:0000256" key="1">
    <source>
        <dbReference type="ARBA" id="ARBA00007358"/>
    </source>
</evidence>
<feature type="domain" description="Fe-containing alcohol dehydrogenase-like C-terminal" evidence="5">
    <location>
        <begin position="190"/>
        <end position="385"/>
    </location>
</feature>
<comment type="similarity">
    <text evidence="1">Belongs to the iron-containing alcohol dehydrogenase family.</text>
</comment>